<evidence type="ECO:0000313" key="2">
    <source>
        <dbReference type="Proteomes" id="UP000198534"/>
    </source>
</evidence>
<dbReference type="Proteomes" id="UP000198534">
    <property type="component" value="Unassembled WGS sequence"/>
</dbReference>
<reference evidence="1 2" key="1">
    <citation type="submission" date="2016-10" db="EMBL/GenBank/DDBJ databases">
        <authorList>
            <person name="de Groot N.N."/>
        </authorList>
    </citation>
    <scope>NUCLEOTIDE SEQUENCE [LARGE SCALE GENOMIC DNA]</scope>
    <source>
        <strain evidence="1 2">DSM 45610</strain>
    </source>
</reference>
<evidence type="ECO:0000313" key="1">
    <source>
        <dbReference type="EMBL" id="SDW77681.1"/>
    </source>
</evidence>
<protein>
    <submittedName>
        <fullName evidence="1">Uncharacterized protein</fullName>
    </submittedName>
</protein>
<accession>A0A1H2WAV2</accession>
<proteinExistence type="predicted"/>
<gene>
    <name evidence="1" type="ORF">SAMN05444487_10670</name>
</gene>
<keyword evidence="2" id="KW-1185">Reference proteome</keyword>
<dbReference type="STRING" id="1048340.SAMN05444487_10670"/>
<sequence length="65" mass="7502">MNESILIINKIISIDPFIESSFPWRSLNDGVYVDSASPLWKVSPYIITDRDADCQRFQKIVLERG</sequence>
<name>A0A1H2WAV2_9BACL</name>
<dbReference type="AlphaFoldDB" id="A0A1H2WAV2"/>
<organism evidence="1 2">
    <name type="scientific">Marininema mesophilum</name>
    <dbReference type="NCBI Taxonomy" id="1048340"/>
    <lineage>
        <taxon>Bacteria</taxon>
        <taxon>Bacillati</taxon>
        <taxon>Bacillota</taxon>
        <taxon>Bacilli</taxon>
        <taxon>Bacillales</taxon>
        <taxon>Thermoactinomycetaceae</taxon>
        <taxon>Marininema</taxon>
    </lineage>
</organism>
<dbReference type="EMBL" id="FNNQ01000006">
    <property type="protein sequence ID" value="SDW77681.1"/>
    <property type="molecule type" value="Genomic_DNA"/>
</dbReference>